<evidence type="ECO:0000259" key="9">
    <source>
        <dbReference type="Pfam" id="PF05420"/>
    </source>
</evidence>
<dbReference type="Pfam" id="PF13432">
    <property type="entry name" value="TPR_16"/>
    <property type="match status" value="1"/>
</dbReference>
<feature type="repeat" description="TPR" evidence="7">
    <location>
        <begin position="392"/>
        <end position="425"/>
    </location>
</feature>
<comment type="pathway">
    <text evidence="2">Glycan metabolism; bacterial cellulose biosynthesis.</text>
</comment>
<dbReference type="GO" id="GO:0006011">
    <property type="term" value="P:UDP-alpha-D-glucose metabolic process"/>
    <property type="evidence" value="ECO:0007669"/>
    <property type="project" value="InterPro"/>
</dbReference>
<reference evidence="10 11" key="1">
    <citation type="submission" date="2015-03" db="EMBL/GenBank/DDBJ databases">
        <authorList>
            <person name="Murphy D."/>
        </authorList>
    </citation>
    <scope>NUCLEOTIDE SEQUENCE [LARGE SCALE GENOMIC DNA]</scope>
    <source>
        <strain evidence="10 11">KMM 520</strain>
    </source>
</reference>
<feature type="chain" id="PRO_5006832872" description="Cellulose synthase operon C C-terminal domain-containing protein" evidence="8">
    <location>
        <begin position="22"/>
        <end position="1272"/>
    </location>
</feature>
<dbReference type="InterPro" id="IPR008410">
    <property type="entry name" value="BCSC_C"/>
</dbReference>
<dbReference type="InterPro" id="IPR003921">
    <property type="entry name" value="Cell_synth_C"/>
</dbReference>
<keyword evidence="4" id="KW-0677">Repeat</keyword>
<dbReference type="GO" id="GO:0030244">
    <property type="term" value="P:cellulose biosynthetic process"/>
    <property type="evidence" value="ECO:0007669"/>
    <property type="project" value="UniProtKB-KW"/>
</dbReference>
<proteinExistence type="predicted"/>
<dbReference type="OrthoDB" id="174989at2"/>
<evidence type="ECO:0000256" key="1">
    <source>
        <dbReference type="ARBA" id="ARBA00003476"/>
    </source>
</evidence>
<dbReference type="Proteomes" id="UP000065261">
    <property type="component" value="Chromosome I"/>
</dbReference>
<evidence type="ECO:0000256" key="7">
    <source>
        <dbReference type="PROSITE-ProRule" id="PRU00339"/>
    </source>
</evidence>
<dbReference type="Pfam" id="PF05420">
    <property type="entry name" value="BCSC_C"/>
    <property type="match status" value="1"/>
</dbReference>
<keyword evidence="5 7" id="KW-0802">TPR repeat</keyword>
<dbReference type="PANTHER" id="PTHR12558">
    <property type="entry name" value="CELL DIVISION CYCLE 16,23,27"/>
    <property type="match status" value="1"/>
</dbReference>
<dbReference type="AlphaFoldDB" id="A0A0U2V7C8"/>
<dbReference type="Pfam" id="PF13414">
    <property type="entry name" value="TPR_11"/>
    <property type="match status" value="1"/>
</dbReference>
<feature type="signal peptide" evidence="8">
    <location>
        <begin position="1"/>
        <end position="21"/>
    </location>
</feature>
<evidence type="ECO:0000256" key="6">
    <source>
        <dbReference type="ARBA" id="ARBA00022916"/>
    </source>
</evidence>
<dbReference type="Gene3D" id="1.25.40.10">
    <property type="entry name" value="Tetratricopeptide repeat domain"/>
    <property type="match status" value="4"/>
</dbReference>
<gene>
    <name evidence="10" type="ORF">PTRA_a2620</name>
</gene>
<dbReference type="GO" id="GO:0019867">
    <property type="term" value="C:outer membrane"/>
    <property type="evidence" value="ECO:0007669"/>
    <property type="project" value="InterPro"/>
</dbReference>
<protein>
    <recommendedName>
        <fullName evidence="9">Cellulose synthase operon C C-terminal domain-containing protein</fullName>
    </recommendedName>
</protein>
<name>A0A0U2V7C8_9GAMM</name>
<dbReference type="PRINTS" id="PR01441">
    <property type="entry name" value="CELLSNTHASEC"/>
</dbReference>
<dbReference type="PROSITE" id="PS50005">
    <property type="entry name" value="TPR"/>
    <property type="match status" value="2"/>
</dbReference>
<dbReference type="InterPro" id="IPR011990">
    <property type="entry name" value="TPR-like_helical_dom_sf"/>
</dbReference>
<sequence>MPLRFSLVYALIVSSALSAKAADDIDTQSVAWLLKQINIGKGQENKKLVEDSLRKLVAIAPMRIETQCALARNYFANGAINEATLLLNQLDNGVAKQHPCIEQLRVIARIETTDKPLVLRAKLLARAGQYVQARQIYNTLFNTAYPELSYELEHLNWYAQDSTQWQQVNKGYIRLMAHYPDVALIEIAYATHLFRHSALDVHATEIFSKYGVTGRFSNQIEDAWLRTLASMPLQSSTEQQYQRYFLVYPFSSKGELQYQDFKKEFSARQALLGDPAYQLWLKGDELLEKNKLNAAEPLLLRALKGRPTDTQIMRSLGVLYLRSGEHQKANNYFTRALKYTSEFNEREILKGLSKTARFWLHIRQTKEAINNAEFRTAALKLNLAAALQENPDTILFYKGELLFAQGQYSQAATFYQSVLKNEPLNSSALLSLLKIAELEQSEKALNAFYNNLSSLQKQQVKSAYAAAVSKQLRAKATRFYDAGELNTAKKTLEYAIELTPQQPWLYYDLALIYQQQGLTQQARSLFNNVLWQFPLNSSLRYSHALFLRSIDDYKGAQATLKYIPVKDRDADILVLEQQLHINESLNQSEQLLNTNNKAVAVYHLSNLEAQDLTPLMQAKLASSWYKIAEQQYALNLLNKALTSAPTLAPYWHMLYGEWLLEQGIEEKTHNWFISYALPESATENEITQYVQLHNNYINQYYSGSDLIAKLNQLDQKYKNTPAITTALINANLALEQREAAIILYQQKIQNKQTLEPQALMAIATAYRELGDDYQAKQVTQQAINQSTSQEGYLQRQIMASLNEFNYAGDALYLAKQLVDKSPNDQELRYLGAQVADKFNNVEQANTWYQQTLSPNQALNDEQLYSSLARINDTDPWYINGAKRELINQQNKNQAYIAIGVNFSGQTSTQSEATLGAGLMPMEAYFPLWQGQGFIKVDPTTVSAQTTRFDEQFAGSRYGQGALCIFTCSLDEVSPEESGVDIGIGWQNENWRVDVGTTPLGFLIEDIVWGINYADDFGDFGYSLELEKRPVTSSVLSYAGLTDIHSGNVWGGVRSTGLTANLSHDLGGNWGFWSSADFQLYKGQNVKDNQRYRLMGGSYYRVISNQEREFTAGVSLLHWSYKFNLSEETYGHGGYYSPQNYIGISLPLSYDARWGDDFVYRIKTGISYSQTKSNAIDFFPNDPDLQAQAFVSQLETGVVPAFNGDTSAGVSYNLEGSFEYRVTPHWFFGGYLAIDRSDFYEPNFGQLYVRYYFNPVYGTLAFPGKPIIPYADF</sequence>
<evidence type="ECO:0000256" key="2">
    <source>
        <dbReference type="ARBA" id="ARBA00005186"/>
    </source>
</evidence>
<accession>A0A0U2V7C8</accession>
<keyword evidence="3 8" id="KW-0732">Signal</keyword>
<dbReference type="PATRIC" id="fig|1315283.4.peg.2283"/>
<dbReference type="UniPathway" id="UPA00694"/>
<dbReference type="EMBL" id="CP011034">
    <property type="protein sequence ID" value="ALS33693.1"/>
    <property type="molecule type" value="Genomic_DNA"/>
</dbReference>
<evidence type="ECO:0000256" key="3">
    <source>
        <dbReference type="ARBA" id="ARBA00022729"/>
    </source>
</evidence>
<keyword evidence="6" id="KW-0135">Cellulose biosynthesis</keyword>
<dbReference type="RefSeq" id="WP_058373863.1">
    <property type="nucleotide sequence ID" value="NZ_CP011034.1"/>
</dbReference>
<evidence type="ECO:0000256" key="4">
    <source>
        <dbReference type="ARBA" id="ARBA00022737"/>
    </source>
</evidence>
<comment type="function">
    <text evidence="1">Required for maximal bacterial cellulose synthesis.</text>
</comment>
<dbReference type="SUPFAM" id="SSF48452">
    <property type="entry name" value="TPR-like"/>
    <property type="match status" value="3"/>
</dbReference>
<evidence type="ECO:0000256" key="8">
    <source>
        <dbReference type="SAM" id="SignalP"/>
    </source>
</evidence>
<evidence type="ECO:0000256" key="5">
    <source>
        <dbReference type="ARBA" id="ARBA00022803"/>
    </source>
</evidence>
<evidence type="ECO:0000313" key="10">
    <source>
        <dbReference type="EMBL" id="ALS33693.1"/>
    </source>
</evidence>
<dbReference type="SMART" id="SM00028">
    <property type="entry name" value="TPR"/>
    <property type="match status" value="7"/>
</dbReference>
<dbReference type="InterPro" id="IPR019734">
    <property type="entry name" value="TPR_rpt"/>
</dbReference>
<evidence type="ECO:0000313" key="11">
    <source>
        <dbReference type="Proteomes" id="UP000065261"/>
    </source>
</evidence>
<organism evidence="10">
    <name type="scientific">Pseudoalteromonas translucida KMM 520</name>
    <dbReference type="NCBI Taxonomy" id="1315283"/>
    <lineage>
        <taxon>Bacteria</taxon>
        <taxon>Pseudomonadati</taxon>
        <taxon>Pseudomonadota</taxon>
        <taxon>Gammaproteobacteria</taxon>
        <taxon>Alteromonadales</taxon>
        <taxon>Pseudoalteromonadaceae</taxon>
        <taxon>Pseudoalteromonas</taxon>
    </lineage>
</organism>
<feature type="repeat" description="TPR" evidence="7">
    <location>
        <begin position="310"/>
        <end position="343"/>
    </location>
</feature>
<feature type="domain" description="Cellulose synthase operon C C-terminal" evidence="9">
    <location>
        <begin position="918"/>
        <end position="1253"/>
    </location>
</feature>
<dbReference type="KEGG" id="ptn:PTRA_a2620"/>
<dbReference type="PANTHER" id="PTHR12558:SF13">
    <property type="entry name" value="CELL DIVISION CYCLE PROTEIN 27 HOMOLOG"/>
    <property type="match status" value="1"/>
</dbReference>
<dbReference type="Pfam" id="PF13174">
    <property type="entry name" value="TPR_6"/>
    <property type="match status" value="2"/>
</dbReference>